<sequence>MLKGKNILLGVTGGIAVYKAADLVSKLRKQHANIDVIMTEGATKFVTPLTFQTMAENFVHTEMFGTVNHFDVEHISLAQKADAVLIAPATANTIGKIAGGICDNLLTTVVMATKAKVIFAPAMNTQMYNNSIVQENINKLKNLGYEFIKPGVGLLACGDYGEGKMAEPNDIVEYLINHFVEKDLLGKKIVVTAGPTIEPLDPVRYISNHSSGKMGYSIAKEAHARGADVVLISGPTVLDAPEGVEIVRVNTTEEMFNSVGEFFDTCDCLIKSAAPLDYKPENVSPIKIKKDDKENDELDIKFIRNPDIAAYYGNRKNKQIMVGFAAETNNIFEYASEKLKKKNFDFIVANDVTETGAGFQSDTNIVTIIDNNGNLEKYPIMSKKEVAKIILDRVSLLIKSKA</sequence>
<feature type="binding site" evidence="3">
    <location>
        <position position="277"/>
    </location>
    <ligand>
        <name>CTP</name>
        <dbReference type="ChEBI" id="CHEBI:37563"/>
    </ligand>
</feature>
<dbReference type="GO" id="GO:0046872">
    <property type="term" value="F:metal ion binding"/>
    <property type="evidence" value="ECO:0007669"/>
    <property type="project" value="UniProtKB-KW"/>
</dbReference>
<comment type="similarity">
    <text evidence="3 4">In the C-terminal section; belongs to the PPC synthetase family.</text>
</comment>
<keyword evidence="3 4" id="KW-0288">FMN</keyword>
<dbReference type="GO" id="GO:0015937">
    <property type="term" value="P:coenzyme A biosynthetic process"/>
    <property type="evidence" value="ECO:0007669"/>
    <property type="project" value="UniProtKB-UniRule"/>
</dbReference>
<feature type="active site" description="Proton donor" evidence="3">
    <location>
        <position position="157"/>
    </location>
</feature>
<comment type="pathway">
    <text evidence="3 4">Cofactor biosynthesis; coenzyme A biosynthesis; CoA from (R)-pantothenate: step 3/5.</text>
</comment>
<keyword evidence="3" id="KW-0460">Magnesium</keyword>
<dbReference type="Gene3D" id="3.40.50.10300">
    <property type="entry name" value="CoaB-like"/>
    <property type="match status" value="1"/>
</dbReference>
<dbReference type="InterPro" id="IPR035929">
    <property type="entry name" value="CoaB-like_sf"/>
</dbReference>
<keyword evidence="1 3" id="KW-0210">Decarboxylase</keyword>
<dbReference type="InterPro" id="IPR036551">
    <property type="entry name" value="Flavin_trans-like"/>
</dbReference>
<protein>
    <recommendedName>
        <fullName evidence="3">Coenzyme A biosynthesis bifunctional protein CoaBC</fullName>
    </recommendedName>
    <alternativeName>
        <fullName evidence="3">DNA/pantothenate metabolism flavoprotein</fullName>
    </alternativeName>
    <alternativeName>
        <fullName evidence="3">Phosphopantothenoylcysteine synthetase/decarboxylase</fullName>
        <shortName evidence="3">PPCS-PPCDC</shortName>
    </alternativeName>
    <domain>
        <recommendedName>
            <fullName evidence="3">Phosphopantothenoylcysteine decarboxylase</fullName>
            <shortName evidence="3">PPC decarboxylase</shortName>
            <shortName evidence="3">PPC-DC</shortName>
            <ecNumber evidence="3">4.1.1.36</ecNumber>
        </recommendedName>
        <alternativeName>
            <fullName evidence="3">CoaC</fullName>
        </alternativeName>
    </domain>
    <domain>
        <recommendedName>
            <fullName evidence="3">Phosphopantothenate--cysteine ligase</fullName>
            <ecNumber evidence="3">6.3.2.5</ecNumber>
        </recommendedName>
        <alternativeName>
            <fullName evidence="3">CoaB</fullName>
        </alternativeName>
        <alternativeName>
            <fullName evidence="3">Phosphopantothenoylcysteine synthetase</fullName>
            <shortName evidence="3">PPC synthetase</shortName>
            <shortName evidence="3">PPC-S</shortName>
        </alternativeName>
    </domain>
</protein>
<dbReference type="HAMAP" id="MF_02225">
    <property type="entry name" value="CoaBC"/>
    <property type="match status" value="1"/>
</dbReference>
<evidence type="ECO:0000256" key="2">
    <source>
        <dbReference type="ARBA" id="ARBA00023239"/>
    </source>
</evidence>
<feature type="binding site" evidence="3">
    <location>
        <position position="287"/>
    </location>
    <ligand>
        <name>CTP</name>
        <dbReference type="ChEBI" id="CHEBI:37563"/>
    </ligand>
</feature>
<dbReference type="GO" id="GO:0004632">
    <property type="term" value="F:phosphopantothenate--cysteine ligase activity"/>
    <property type="evidence" value="ECO:0007669"/>
    <property type="project" value="UniProtKB-UniRule"/>
</dbReference>
<evidence type="ECO:0000256" key="1">
    <source>
        <dbReference type="ARBA" id="ARBA00022793"/>
    </source>
</evidence>
<dbReference type="RefSeq" id="WP_262430094.1">
    <property type="nucleotide sequence ID" value="NZ_JACRTG010000025.1"/>
</dbReference>
<dbReference type="EMBL" id="JACRTG010000025">
    <property type="protein sequence ID" value="MBC8588637.1"/>
    <property type="molecule type" value="Genomic_DNA"/>
</dbReference>
<dbReference type="PANTHER" id="PTHR14359">
    <property type="entry name" value="HOMO-OLIGOMERIC FLAVIN CONTAINING CYS DECARBOXYLASE FAMILY"/>
    <property type="match status" value="1"/>
</dbReference>
<evidence type="ECO:0000313" key="7">
    <source>
        <dbReference type="EMBL" id="MBC8588637.1"/>
    </source>
</evidence>
<comment type="cofactor">
    <cofactor evidence="3">
        <name>Mg(2+)</name>
        <dbReference type="ChEBI" id="CHEBI:18420"/>
    </cofactor>
</comment>
<feature type="region of interest" description="Phosphopantothenoylcysteine decarboxylase" evidence="3">
    <location>
        <begin position="1"/>
        <end position="188"/>
    </location>
</feature>
<dbReference type="EC" id="6.3.2.5" evidence="3"/>
<dbReference type="GO" id="GO:0071513">
    <property type="term" value="C:phosphopantothenoylcysteine decarboxylase complex"/>
    <property type="evidence" value="ECO:0007669"/>
    <property type="project" value="TreeGrafter"/>
</dbReference>
<feature type="binding site" evidence="3">
    <location>
        <position position="338"/>
    </location>
    <ligand>
        <name>CTP</name>
        <dbReference type="ChEBI" id="CHEBI:37563"/>
    </ligand>
</feature>
<dbReference type="Gene3D" id="3.40.50.1950">
    <property type="entry name" value="Flavin prenyltransferase-like"/>
    <property type="match status" value="1"/>
</dbReference>
<evidence type="ECO:0000256" key="4">
    <source>
        <dbReference type="RuleBase" id="RU364078"/>
    </source>
</evidence>
<feature type="region of interest" description="Phosphopantothenate--cysteine ligase" evidence="3">
    <location>
        <begin position="189"/>
        <end position="402"/>
    </location>
</feature>
<evidence type="ECO:0000259" key="6">
    <source>
        <dbReference type="Pfam" id="PF04127"/>
    </source>
</evidence>
<comment type="caution">
    <text evidence="7">The sequence shown here is derived from an EMBL/GenBank/DDBJ whole genome shotgun (WGS) entry which is preliminary data.</text>
</comment>
<evidence type="ECO:0000256" key="3">
    <source>
        <dbReference type="HAMAP-Rule" id="MF_02225"/>
    </source>
</evidence>
<evidence type="ECO:0000313" key="8">
    <source>
        <dbReference type="Proteomes" id="UP000601171"/>
    </source>
</evidence>
<comment type="catalytic activity">
    <reaction evidence="3 4">
        <text>(R)-4'-phosphopantothenate + L-cysteine + CTP = N-[(R)-4-phosphopantothenoyl]-L-cysteine + CMP + diphosphate + H(+)</text>
        <dbReference type="Rhea" id="RHEA:19397"/>
        <dbReference type="ChEBI" id="CHEBI:10986"/>
        <dbReference type="ChEBI" id="CHEBI:15378"/>
        <dbReference type="ChEBI" id="CHEBI:33019"/>
        <dbReference type="ChEBI" id="CHEBI:35235"/>
        <dbReference type="ChEBI" id="CHEBI:37563"/>
        <dbReference type="ChEBI" id="CHEBI:59458"/>
        <dbReference type="ChEBI" id="CHEBI:60377"/>
        <dbReference type="EC" id="6.3.2.5"/>
    </reaction>
</comment>
<reference evidence="7" key="1">
    <citation type="submission" date="2020-08" db="EMBL/GenBank/DDBJ databases">
        <title>Genome public.</title>
        <authorList>
            <person name="Liu C."/>
            <person name="Sun Q."/>
        </authorList>
    </citation>
    <scope>NUCLEOTIDE SEQUENCE</scope>
    <source>
        <strain evidence="7">BX21</strain>
    </source>
</reference>
<dbReference type="GO" id="GO:0010181">
    <property type="term" value="F:FMN binding"/>
    <property type="evidence" value="ECO:0007669"/>
    <property type="project" value="UniProtKB-UniRule"/>
</dbReference>
<name>A0A926EY45_9FIRM</name>
<keyword evidence="2 3" id="KW-0456">Lyase</keyword>
<comment type="similarity">
    <text evidence="3 4">In the N-terminal section; belongs to the HFCD (homo-oligomeric flavin containing Cys decarboxylase) superfamily.</text>
</comment>
<dbReference type="GO" id="GO:0015941">
    <property type="term" value="P:pantothenate catabolic process"/>
    <property type="evidence" value="ECO:0007669"/>
    <property type="project" value="InterPro"/>
</dbReference>
<feature type="binding site" evidence="3">
    <location>
        <position position="342"/>
    </location>
    <ligand>
        <name>CTP</name>
        <dbReference type="ChEBI" id="CHEBI:37563"/>
    </ligand>
</feature>
<feature type="domain" description="DNA/pantothenate metabolism flavoprotein C-terminal" evidence="6">
    <location>
        <begin position="185"/>
        <end position="395"/>
    </location>
</feature>
<dbReference type="Proteomes" id="UP000601171">
    <property type="component" value="Unassembled WGS sequence"/>
</dbReference>
<dbReference type="SUPFAM" id="SSF102645">
    <property type="entry name" value="CoaB-like"/>
    <property type="match status" value="1"/>
</dbReference>
<comment type="pathway">
    <text evidence="3 4">Cofactor biosynthesis; coenzyme A biosynthesis; CoA from (R)-pantothenate: step 2/5.</text>
</comment>
<comment type="caution">
    <text evidence="3">Lacks conserved residue(s) required for the propagation of feature annotation.</text>
</comment>
<dbReference type="InterPro" id="IPR003382">
    <property type="entry name" value="Flavoprotein"/>
</dbReference>
<keyword evidence="3 4" id="KW-0436">Ligase</keyword>
<keyword evidence="3" id="KW-0479">Metal-binding</keyword>
<accession>A0A926EY45</accession>
<feature type="binding site" evidence="3">
    <location>
        <position position="324"/>
    </location>
    <ligand>
        <name>CTP</name>
        <dbReference type="ChEBI" id="CHEBI:37563"/>
    </ligand>
</feature>
<proteinExistence type="inferred from homology"/>
<keyword evidence="3 4" id="KW-0285">Flavoprotein</keyword>
<organism evidence="7 8">
    <name type="scientific">Paratissierella segnis</name>
    <dbReference type="NCBI Taxonomy" id="2763679"/>
    <lineage>
        <taxon>Bacteria</taxon>
        <taxon>Bacillati</taxon>
        <taxon>Bacillota</taxon>
        <taxon>Tissierellia</taxon>
        <taxon>Tissierellales</taxon>
        <taxon>Tissierellaceae</taxon>
        <taxon>Paratissierella</taxon>
    </lineage>
</organism>
<dbReference type="InterPro" id="IPR007085">
    <property type="entry name" value="DNA/pantothenate-metab_flavo_C"/>
</dbReference>
<dbReference type="AlphaFoldDB" id="A0A926EY45"/>
<dbReference type="NCBIfam" id="TIGR00521">
    <property type="entry name" value="coaBC_dfp"/>
    <property type="match status" value="1"/>
</dbReference>
<dbReference type="EC" id="4.1.1.36" evidence="3"/>
<comment type="catalytic activity">
    <reaction evidence="3 4">
        <text>N-[(R)-4-phosphopantothenoyl]-L-cysteine + H(+) = (R)-4'-phosphopantetheine + CO2</text>
        <dbReference type="Rhea" id="RHEA:16793"/>
        <dbReference type="ChEBI" id="CHEBI:15378"/>
        <dbReference type="ChEBI" id="CHEBI:16526"/>
        <dbReference type="ChEBI" id="CHEBI:59458"/>
        <dbReference type="ChEBI" id="CHEBI:61723"/>
        <dbReference type="EC" id="4.1.1.36"/>
    </reaction>
</comment>
<dbReference type="SUPFAM" id="SSF52507">
    <property type="entry name" value="Homo-oligomeric flavin-containing Cys decarboxylases, HFCD"/>
    <property type="match status" value="1"/>
</dbReference>
<comment type="function">
    <text evidence="3">Catalyzes two sequential steps in the biosynthesis of coenzyme A. In the first step cysteine is conjugated to 4'-phosphopantothenate to form 4-phosphopantothenoylcysteine. In the second step the latter compound is decarboxylated to form 4'-phosphopantotheine.</text>
</comment>
<evidence type="ECO:0000259" key="5">
    <source>
        <dbReference type="Pfam" id="PF02441"/>
    </source>
</evidence>
<keyword evidence="8" id="KW-1185">Reference proteome</keyword>
<keyword evidence="3" id="KW-0511">Multifunctional enzyme</keyword>
<dbReference type="InterPro" id="IPR005252">
    <property type="entry name" value="CoaBC"/>
</dbReference>
<feature type="domain" description="Flavoprotein" evidence="5">
    <location>
        <begin position="5"/>
        <end position="178"/>
    </location>
</feature>
<dbReference type="Pfam" id="PF04127">
    <property type="entry name" value="DFP"/>
    <property type="match status" value="1"/>
</dbReference>
<dbReference type="PANTHER" id="PTHR14359:SF6">
    <property type="entry name" value="PHOSPHOPANTOTHENOYLCYSTEINE DECARBOXYLASE"/>
    <property type="match status" value="1"/>
</dbReference>
<gene>
    <name evidence="3 7" type="primary">coaBC</name>
    <name evidence="7" type="ORF">H8707_10400</name>
</gene>
<dbReference type="GO" id="GO:0004633">
    <property type="term" value="F:phosphopantothenoylcysteine decarboxylase activity"/>
    <property type="evidence" value="ECO:0007669"/>
    <property type="project" value="UniProtKB-UniRule"/>
</dbReference>
<comment type="cofactor">
    <cofactor evidence="3">
        <name>FMN</name>
        <dbReference type="ChEBI" id="CHEBI:58210"/>
    </cofactor>
    <text evidence="3">Binds 1 FMN per subunit.</text>
</comment>
<comment type="function">
    <text evidence="4">Catalyzes two steps in the biosynthesis of coenzyme A. In the first step cysteine is conjugated to 4'-phosphopantothenate to form 4-phosphopantothenoylcysteine, in the latter compound is decarboxylated to form 4'-phosphopantotheine.</text>
</comment>
<dbReference type="Pfam" id="PF02441">
    <property type="entry name" value="Flavoprotein"/>
    <property type="match status" value="1"/>
</dbReference>